<protein>
    <submittedName>
        <fullName evidence="1">Uncharacterized protein</fullName>
    </submittedName>
</protein>
<accession>A0A285QIA2</accession>
<sequence length="174" mass="18347">MTVQLPIIAADIGRARWARAKAAAHAWRGEMIDVFAQGERAVTDTLVLIGPALTPPLSSALLYGQRLQLLSAAVAAGGSHAEVGQHARHALQRFAALTELRHALCHGAATLALDEASAWILILDLLALRSGGGAKTMHVVREAEAATTLERVASDGRMLAGQLRRLRELVAATG</sequence>
<evidence type="ECO:0000313" key="2">
    <source>
        <dbReference type="Proteomes" id="UP000219494"/>
    </source>
</evidence>
<proteinExistence type="predicted"/>
<keyword evidence="2" id="KW-1185">Reference proteome</keyword>
<organism evidence="1 2">
    <name type="scientific">Sphingomonas guangdongensis</name>
    <dbReference type="NCBI Taxonomy" id="1141890"/>
    <lineage>
        <taxon>Bacteria</taxon>
        <taxon>Pseudomonadati</taxon>
        <taxon>Pseudomonadota</taxon>
        <taxon>Alphaproteobacteria</taxon>
        <taxon>Sphingomonadales</taxon>
        <taxon>Sphingomonadaceae</taxon>
        <taxon>Sphingomonas</taxon>
    </lineage>
</organism>
<reference evidence="1 2" key="1">
    <citation type="submission" date="2017-07" db="EMBL/GenBank/DDBJ databases">
        <authorList>
            <person name="Sun Z.S."/>
            <person name="Albrecht U."/>
            <person name="Echele G."/>
            <person name="Lee C.C."/>
        </authorList>
    </citation>
    <scope>NUCLEOTIDE SEQUENCE [LARGE SCALE GENOMIC DNA]</scope>
    <source>
        <strain evidence="1 2">CGMCC 1.12672</strain>
    </source>
</reference>
<gene>
    <name evidence="1" type="ORF">SAMN06297144_1459</name>
</gene>
<dbReference type="AlphaFoldDB" id="A0A285QIA2"/>
<evidence type="ECO:0000313" key="1">
    <source>
        <dbReference type="EMBL" id="SOB81214.1"/>
    </source>
</evidence>
<dbReference type="RefSeq" id="WP_097063223.1">
    <property type="nucleotide sequence ID" value="NZ_OBMI01000001.1"/>
</dbReference>
<dbReference type="Proteomes" id="UP000219494">
    <property type="component" value="Unassembled WGS sequence"/>
</dbReference>
<name>A0A285QIA2_9SPHN</name>
<dbReference type="EMBL" id="OBMI01000001">
    <property type="protein sequence ID" value="SOB81214.1"/>
    <property type="molecule type" value="Genomic_DNA"/>
</dbReference>